<evidence type="ECO:0000313" key="1">
    <source>
        <dbReference type="Proteomes" id="UP000036681"/>
    </source>
</evidence>
<reference evidence="2" key="1">
    <citation type="submission" date="2017-02" db="UniProtKB">
        <authorList>
            <consortium name="WormBaseParasite"/>
        </authorList>
    </citation>
    <scope>IDENTIFICATION</scope>
</reference>
<name>A0A0M3HII5_ASCLU</name>
<keyword evidence="1" id="KW-1185">Reference proteome</keyword>
<protein>
    <submittedName>
        <fullName evidence="2">Uncharacterized protein</fullName>
    </submittedName>
</protein>
<organism evidence="1 2">
    <name type="scientific">Ascaris lumbricoides</name>
    <name type="common">Giant roundworm</name>
    <dbReference type="NCBI Taxonomy" id="6252"/>
    <lineage>
        <taxon>Eukaryota</taxon>
        <taxon>Metazoa</taxon>
        <taxon>Ecdysozoa</taxon>
        <taxon>Nematoda</taxon>
        <taxon>Chromadorea</taxon>
        <taxon>Rhabditida</taxon>
        <taxon>Spirurina</taxon>
        <taxon>Ascaridomorpha</taxon>
        <taxon>Ascaridoidea</taxon>
        <taxon>Ascarididae</taxon>
        <taxon>Ascaris</taxon>
    </lineage>
</organism>
<accession>A0A0M3HII5</accession>
<proteinExistence type="predicted"/>
<dbReference type="Proteomes" id="UP000036681">
    <property type="component" value="Unplaced"/>
</dbReference>
<evidence type="ECO:0000313" key="2">
    <source>
        <dbReference type="WBParaSite" id="ALUE_0000133001-mRNA-1"/>
    </source>
</evidence>
<sequence length="37" mass="4260">MILFSVRSTTWTSSSNSRLYWARLIIGQREITSIVSV</sequence>
<dbReference type="AlphaFoldDB" id="A0A0M3HII5"/>
<dbReference type="WBParaSite" id="ALUE_0000133001-mRNA-1">
    <property type="protein sequence ID" value="ALUE_0000133001-mRNA-1"/>
    <property type="gene ID" value="ALUE_0000133001"/>
</dbReference>